<sequence>MKKHVFTEKQLTYARRTNMFEYMLYRGESFDQISGKMWQHEHHDSLRANDQTGVVTWFSQYDEKKQDKLSSFDNSIEFSMRFFQEPYEQSVQQLLNFQSGQSKEFTYERAPKKREKEPFSMDNWVFGDTGKLSQASRDYLRSRFISDYMIDWFEKNDYFSSDSKNNILVKWYEFVPDGHQTPVGADVMGIYRKPVERRINKKDLTDEKLDRATFKGVSNGSKTSGGFFFASYTTFKESPKLFVYEAPLEALSYVELYKEQLPSDTFFHSMAGLKWESVEERIKEIQNAYPEDKKVTVIMCVNNDEKAKEFLKTVKEMHDAAPEEKQTYDLKVHLPKIENGDFNEQLELKLTGKLASRELKEQEAMQAKVIRQRLLTETQIHTEKQSKQVSVT</sequence>
<accession>A0ABQ1PRH7</accession>
<proteinExistence type="predicted"/>
<gene>
    <name evidence="1" type="ORF">GCM10011573_34200</name>
</gene>
<keyword evidence="2" id="KW-1185">Reference proteome</keyword>
<comment type="caution">
    <text evidence="1">The sequence shown here is derived from an EMBL/GenBank/DDBJ whole genome shotgun (WGS) entry which is preliminary data.</text>
</comment>
<evidence type="ECO:0008006" key="3">
    <source>
        <dbReference type="Google" id="ProtNLM"/>
    </source>
</evidence>
<name>A0ABQ1PRH7_9ENTE</name>
<organism evidence="1 2">
    <name type="scientific">Enterococcus wangshanyuanii</name>
    <dbReference type="NCBI Taxonomy" id="2005703"/>
    <lineage>
        <taxon>Bacteria</taxon>
        <taxon>Bacillati</taxon>
        <taxon>Bacillota</taxon>
        <taxon>Bacilli</taxon>
        <taxon>Lactobacillales</taxon>
        <taxon>Enterococcaceae</taxon>
        <taxon>Enterococcus</taxon>
    </lineage>
</organism>
<protein>
    <recommendedName>
        <fullName evidence="3">DUF3991 domain-containing protein</fullName>
    </recommendedName>
</protein>
<evidence type="ECO:0000313" key="2">
    <source>
        <dbReference type="Proteomes" id="UP000630615"/>
    </source>
</evidence>
<dbReference type="RefSeq" id="WP_088271833.1">
    <property type="nucleotide sequence ID" value="NZ_BMKI01000012.1"/>
</dbReference>
<dbReference type="EMBL" id="BMKI01000012">
    <property type="protein sequence ID" value="GGD01830.1"/>
    <property type="molecule type" value="Genomic_DNA"/>
</dbReference>
<reference evidence="2" key="1">
    <citation type="journal article" date="2019" name="Int. J. Syst. Evol. Microbiol.">
        <title>The Global Catalogue of Microorganisms (GCM) 10K type strain sequencing project: providing services to taxonomists for standard genome sequencing and annotation.</title>
        <authorList>
            <consortium name="The Broad Institute Genomics Platform"/>
            <consortium name="The Broad Institute Genome Sequencing Center for Infectious Disease"/>
            <person name="Wu L."/>
            <person name="Ma J."/>
        </authorList>
    </citation>
    <scope>NUCLEOTIDE SEQUENCE [LARGE SCALE GENOMIC DNA]</scope>
    <source>
        <strain evidence="2">CGMCC 1.15942</strain>
    </source>
</reference>
<dbReference type="Proteomes" id="UP000630615">
    <property type="component" value="Unassembled WGS sequence"/>
</dbReference>
<evidence type="ECO:0000313" key="1">
    <source>
        <dbReference type="EMBL" id="GGD01830.1"/>
    </source>
</evidence>